<keyword evidence="9" id="KW-1185">Reference proteome</keyword>
<accession>G4RJU6</accession>
<keyword evidence="4 6" id="KW-1133">Transmembrane helix</keyword>
<evidence type="ECO:0000313" key="9">
    <source>
        <dbReference type="Proteomes" id="UP000002654"/>
    </source>
</evidence>
<dbReference type="GeneID" id="11262086"/>
<dbReference type="EMBL" id="FN869859">
    <property type="protein sequence ID" value="CCC81841.1"/>
    <property type="molecule type" value="Genomic_DNA"/>
</dbReference>
<dbReference type="EC" id="1.2.1.2" evidence="8"/>
<dbReference type="GO" id="GO:0016491">
    <property type="term" value="F:oxidoreductase activity"/>
    <property type="evidence" value="ECO:0007669"/>
    <property type="project" value="UniProtKB-KW"/>
</dbReference>
<dbReference type="PATRIC" id="fig|768679.9.peg.1209"/>
<organism evidence="8 9">
    <name type="scientific">Thermoproteus tenax (strain ATCC 35583 / DSM 2078 / JCM 9277 / NBRC 100435 / Kra 1)</name>
    <dbReference type="NCBI Taxonomy" id="768679"/>
    <lineage>
        <taxon>Archaea</taxon>
        <taxon>Thermoproteota</taxon>
        <taxon>Thermoprotei</taxon>
        <taxon>Thermoproteales</taxon>
        <taxon>Thermoproteaceae</taxon>
        <taxon>Thermoproteus</taxon>
    </lineage>
</organism>
<evidence type="ECO:0000259" key="7">
    <source>
        <dbReference type="Pfam" id="PF01292"/>
    </source>
</evidence>
<protein>
    <submittedName>
        <fullName evidence="8">Formate dehydrogenase cytochrome b subunit</fullName>
        <ecNumber evidence="8">1.2.1.2</ecNumber>
    </submittedName>
</protein>
<dbReference type="AlphaFoldDB" id="G4RJU6"/>
<dbReference type="HOGENOM" id="CLU_1154403_0_0_2"/>
<evidence type="ECO:0000256" key="6">
    <source>
        <dbReference type="SAM" id="Phobius"/>
    </source>
</evidence>
<dbReference type="InterPro" id="IPR016174">
    <property type="entry name" value="Di-haem_cyt_TM"/>
</dbReference>
<dbReference type="Pfam" id="PF01292">
    <property type="entry name" value="Ni_hydr_CYTB"/>
    <property type="match status" value="1"/>
</dbReference>
<dbReference type="eggNOG" id="arCOG05636">
    <property type="taxonomic scope" value="Archaea"/>
</dbReference>
<dbReference type="PaxDb" id="768679-TTX_1201"/>
<sequence>MSSVNYEKKNIEEVEVISVGYKVAHSLNLVLFTLLAVTGAMLLFPDLMSWLSYAVGAPLASLLGNPYPVSIGEELARTSHRFLGELWGLFLIIYAIYLLAFKRIRVFDALKRPLGQQIREARALVDHYVFGKPLPNDVAENLERHNVLVAYMAIELVASILLLSISGVLMVYANILGLTIDEYRILLLLHDLGFYLGLIFIFAHLFAVLHPTNRPLLLAMFGYGKIPLSWAQRHMPKYLKYVKRSTT</sequence>
<dbReference type="GO" id="GO:0005886">
    <property type="term" value="C:plasma membrane"/>
    <property type="evidence" value="ECO:0007669"/>
    <property type="project" value="UniProtKB-SubCell"/>
</dbReference>
<gene>
    <name evidence="8" type="primary">fdhZ</name>
    <name evidence="8" type="ordered locus">TTX_1201</name>
</gene>
<dbReference type="GO" id="GO:0020037">
    <property type="term" value="F:heme binding"/>
    <property type="evidence" value="ECO:0007669"/>
    <property type="project" value="TreeGrafter"/>
</dbReference>
<dbReference type="Gene3D" id="1.20.950.20">
    <property type="entry name" value="Transmembrane di-heme cytochromes, Chain C"/>
    <property type="match status" value="1"/>
</dbReference>
<evidence type="ECO:0000256" key="4">
    <source>
        <dbReference type="ARBA" id="ARBA00022989"/>
    </source>
</evidence>
<feature type="transmembrane region" description="Helical" evidence="6">
    <location>
        <begin position="50"/>
        <end position="70"/>
    </location>
</feature>
<dbReference type="GO" id="GO:0009055">
    <property type="term" value="F:electron transfer activity"/>
    <property type="evidence" value="ECO:0007669"/>
    <property type="project" value="InterPro"/>
</dbReference>
<name>G4RJU6_THETK</name>
<comment type="subcellular location">
    <subcellularLocation>
        <location evidence="1">Cell membrane</location>
        <topology evidence="1">Multi-pass membrane protein</topology>
    </subcellularLocation>
</comment>
<feature type="transmembrane region" description="Helical" evidence="6">
    <location>
        <begin position="148"/>
        <end position="173"/>
    </location>
</feature>
<dbReference type="PANTHER" id="PTHR30485">
    <property type="entry name" value="NI/FE-HYDROGENASE 1 B-TYPE CYTOCHROME SUBUNIT"/>
    <property type="match status" value="1"/>
</dbReference>
<dbReference type="OrthoDB" id="27017at2157"/>
<evidence type="ECO:0000256" key="2">
    <source>
        <dbReference type="ARBA" id="ARBA00022475"/>
    </source>
</evidence>
<keyword evidence="5 6" id="KW-0472">Membrane</keyword>
<dbReference type="PANTHER" id="PTHR30485:SF0">
    <property type="entry name" value="NI_FE-HYDROGENASE 1 B-TYPE CYTOCHROME SUBUNIT-RELATED"/>
    <property type="match status" value="1"/>
</dbReference>
<dbReference type="STRING" id="768679.TTX_1201"/>
<dbReference type="InterPro" id="IPR011577">
    <property type="entry name" value="Cyt_b561_bac/Ni-Hgenase"/>
</dbReference>
<keyword evidence="2" id="KW-1003">Cell membrane</keyword>
<feature type="transmembrane region" description="Helical" evidence="6">
    <location>
        <begin position="185"/>
        <end position="209"/>
    </location>
</feature>
<evidence type="ECO:0000313" key="8">
    <source>
        <dbReference type="EMBL" id="CCC81841.1"/>
    </source>
</evidence>
<feature type="domain" description="Cytochrome b561 bacterial/Ni-hydrogenase" evidence="7">
    <location>
        <begin position="18"/>
        <end position="222"/>
    </location>
</feature>
<evidence type="ECO:0000256" key="3">
    <source>
        <dbReference type="ARBA" id="ARBA00022692"/>
    </source>
</evidence>
<dbReference type="Proteomes" id="UP000002654">
    <property type="component" value="Chromosome"/>
</dbReference>
<feature type="transmembrane region" description="Helical" evidence="6">
    <location>
        <begin position="82"/>
        <end position="101"/>
    </location>
</feature>
<evidence type="ECO:0000256" key="1">
    <source>
        <dbReference type="ARBA" id="ARBA00004651"/>
    </source>
</evidence>
<dbReference type="SUPFAM" id="SSF81342">
    <property type="entry name" value="Transmembrane di-heme cytochromes"/>
    <property type="match status" value="1"/>
</dbReference>
<keyword evidence="8" id="KW-0560">Oxidoreductase</keyword>
<dbReference type="GO" id="GO:0022904">
    <property type="term" value="P:respiratory electron transport chain"/>
    <property type="evidence" value="ECO:0007669"/>
    <property type="project" value="InterPro"/>
</dbReference>
<dbReference type="RefSeq" id="WP_014127096.1">
    <property type="nucleotide sequence ID" value="NC_016070.1"/>
</dbReference>
<proteinExistence type="predicted"/>
<feature type="transmembrane region" description="Helical" evidence="6">
    <location>
        <begin position="27"/>
        <end position="44"/>
    </location>
</feature>
<reference evidence="8 9" key="1">
    <citation type="journal article" date="2011" name="PLoS ONE">
        <title>The complete genome sequence of Thermoproteus tenax: a physiologically versatile member of the Crenarchaeota.</title>
        <authorList>
            <person name="Siebers B."/>
            <person name="Zaparty M."/>
            <person name="Raddatz G."/>
            <person name="Tjaden B."/>
            <person name="Albers S.V."/>
            <person name="Bell S.D."/>
            <person name="Blombach F."/>
            <person name="Kletzin A."/>
            <person name="Kyrpides N."/>
            <person name="Lanz C."/>
            <person name="Plagens A."/>
            <person name="Rampp M."/>
            <person name="Rosinus A."/>
            <person name="von Jan M."/>
            <person name="Makarova K.S."/>
            <person name="Klenk H.P."/>
            <person name="Schuster S.C."/>
            <person name="Hensel R."/>
        </authorList>
    </citation>
    <scope>NUCLEOTIDE SEQUENCE [LARGE SCALE GENOMIC DNA]</scope>
    <source>
        <strain evidence="9">ATCC 35583 / DSM 2078 / JCM 9277 / NBRC 100435 / Kra 1</strain>
    </source>
</reference>
<evidence type="ECO:0000256" key="5">
    <source>
        <dbReference type="ARBA" id="ARBA00023136"/>
    </source>
</evidence>
<keyword evidence="3 6" id="KW-0812">Transmembrane</keyword>
<dbReference type="KEGG" id="ttn:TTX_1201"/>
<dbReference type="InterPro" id="IPR051542">
    <property type="entry name" value="Hydrogenase_cytochrome"/>
</dbReference>